<dbReference type="KEGG" id="tcd:AAIA72_05470"/>
<dbReference type="NCBIfam" id="TIGR01549">
    <property type="entry name" value="HAD-SF-IA-v1"/>
    <property type="match status" value="1"/>
</dbReference>
<accession>A0AB39UYZ1</accession>
<dbReference type="Gene3D" id="1.10.150.240">
    <property type="entry name" value="Putative phosphatase, domain 2"/>
    <property type="match status" value="1"/>
</dbReference>
<gene>
    <name evidence="1" type="ORF">AAIA72_05470</name>
</gene>
<keyword evidence="1" id="KW-0378">Hydrolase</keyword>
<dbReference type="InterPro" id="IPR050155">
    <property type="entry name" value="HAD-like_hydrolase_sf"/>
</dbReference>
<dbReference type="EMBL" id="CP154858">
    <property type="protein sequence ID" value="XDT73420.1"/>
    <property type="molecule type" value="Genomic_DNA"/>
</dbReference>
<dbReference type="InterPro" id="IPR041492">
    <property type="entry name" value="HAD_2"/>
</dbReference>
<dbReference type="SFLD" id="SFLDS00003">
    <property type="entry name" value="Haloacid_Dehalogenase"/>
    <property type="match status" value="1"/>
</dbReference>
<dbReference type="SFLD" id="SFLDG01129">
    <property type="entry name" value="C1.5:_HAD__Beta-PGM__Phosphata"/>
    <property type="match status" value="1"/>
</dbReference>
<proteinExistence type="predicted"/>
<dbReference type="PANTHER" id="PTHR43434">
    <property type="entry name" value="PHOSPHOGLYCOLATE PHOSPHATASE"/>
    <property type="match status" value="1"/>
</dbReference>
<dbReference type="Gene3D" id="3.40.50.1000">
    <property type="entry name" value="HAD superfamily/HAD-like"/>
    <property type="match status" value="1"/>
</dbReference>
<reference evidence="1" key="1">
    <citation type="submission" date="2024-05" db="EMBL/GenBank/DDBJ databases">
        <title>Genome sequencing of novel strain.</title>
        <authorList>
            <person name="Ganbat D."/>
            <person name="Ganbat S."/>
            <person name="Lee S.-J."/>
        </authorList>
    </citation>
    <scope>NUCLEOTIDE SEQUENCE</scope>
    <source>
        <strain evidence="1">SMD15-11</strain>
    </source>
</reference>
<dbReference type="PANTHER" id="PTHR43434:SF24">
    <property type="entry name" value="HYDROLASE-RELATED"/>
    <property type="match status" value="1"/>
</dbReference>
<dbReference type="AlphaFoldDB" id="A0AB39UYZ1"/>
<dbReference type="InterPro" id="IPR036412">
    <property type="entry name" value="HAD-like_sf"/>
</dbReference>
<dbReference type="SUPFAM" id="SSF56784">
    <property type="entry name" value="HAD-like"/>
    <property type="match status" value="1"/>
</dbReference>
<dbReference type="InterPro" id="IPR023214">
    <property type="entry name" value="HAD_sf"/>
</dbReference>
<organism evidence="1">
    <name type="scientific">Thermohahella caldifontis</name>
    <dbReference type="NCBI Taxonomy" id="3142973"/>
    <lineage>
        <taxon>Bacteria</taxon>
        <taxon>Pseudomonadati</taxon>
        <taxon>Pseudomonadota</taxon>
        <taxon>Gammaproteobacteria</taxon>
        <taxon>Oceanospirillales</taxon>
        <taxon>Hahellaceae</taxon>
        <taxon>Thermohahella</taxon>
    </lineage>
</organism>
<dbReference type="GO" id="GO:0008967">
    <property type="term" value="F:phosphoglycolate phosphatase activity"/>
    <property type="evidence" value="ECO:0007669"/>
    <property type="project" value="TreeGrafter"/>
</dbReference>
<dbReference type="GO" id="GO:0006281">
    <property type="term" value="P:DNA repair"/>
    <property type="evidence" value="ECO:0007669"/>
    <property type="project" value="TreeGrafter"/>
</dbReference>
<sequence length="222" mass="24982">MQKPDVKRVRMVVFDWDGTLLDSTGHIVHALKTAADQLVWPWPGDDAARNIIGLGMRESIVALFGERSSRDIESFRKAYAEIFFSVTPTREDLFEGAMDTLERLRAAGYRLAIATGKSRPGLDRVLRGLDLAALFEITRCADESRSKPHPQMLWDIRAATGLEAHEMIMVGDTEYDLEMAQRAKVPAVAVGYGAHDPSRLIQWQPLAILERMTQLFEVLESR</sequence>
<protein>
    <submittedName>
        <fullName evidence="1">HAD-IA family hydrolase</fullName>
    </submittedName>
</protein>
<name>A0AB39UYZ1_9GAMM</name>
<evidence type="ECO:0000313" key="1">
    <source>
        <dbReference type="EMBL" id="XDT73420.1"/>
    </source>
</evidence>
<dbReference type="Pfam" id="PF13419">
    <property type="entry name" value="HAD_2"/>
    <property type="match status" value="1"/>
</dbReference>
<dbReference type="InterPro" id="IPR023198">
    <property type="entry name" value="PGP-like_dom2"/>
</dbReference>
<dbReference type="GO" id="GO:0005829">
    <property type="term" value="C:cytosol"/>
    <property type="evidence" value="ECO:0007669"/>
    <property type="project" value="TreeGrafter"/>
</dbReference>
<dbReference type="RefSeq" id="WP_369602411.1">
    <property type="nucleotide sequence ID" value="NZ_CP154858.1"/>
</dbReference>
<dbReference type="InterPro" id="IPR006439">
    <property type="entry name" value="HAD-SF_hydro_IA"/>
</dbReference>